<organism evidence="1 2">
    <name type="scientific">Burkholderia vietnamiensis</name>
    <dbReference type="NCBI Taxonomy" id="60552"/>
    <lineage>
        <taxon>Bacteria</taxon>
        <taxon>Pseudomonadati</taxon>
        <taxon>Pseudomonadota</taxon>
        <taxon>Betaproteobacteria</taxon>
        <taxon>Burkholderiales</taxon>
        <taxon>Burkholderiaceae</taxon>
        <taxon>Burkholderia</taxon>
        <taxon>Burkholderia cepacia complex</taxon>
    </lineage>
</organism>
<evidence type="ECO:0000313" key="2">
    <source>
        <dbReference type="Proteomes" id="UP000237632"/>
    </source>
</evidence>
<protein>
    <submittedName>
        <fullName evidence="1">Uncharacterized protein</fullName>
    </submittedName>
</protein>
<dbReference type="AlphaFoldDB" id="A0AA44Y327"/>
<comment type="caution">
    <text evidence="1">The sequence shown here is derived from an EMBL/GenBank/DDBJ whole genome shotgun (WGS) entry which is preliminary data.</text>
</comment>
<reference evidence="1 2" key="1">
    <citation type="submission" date="2018-03" db="EMBL/GenBank/DDBJ databases">
        <authorList>
            <person name="Nguyen K."/>
            <person name="Fouts D."/>
            <person name="Sutton G."/>
        </authorList>
    </citation>
    <scope>NUCLEOTIDE SEQUENCE [LARGE SCALE GENOMIC DNA]</scope>
    <source>
        <strain evidence="1 2">AU3578</strain>
    </source>
</reference>
<name>A0AA44Y327_BURVI</name>
<evidence type="ECO:0000313" key="1">
    <source>
        <dbReference type="EMBL" id="PRH40384.1"/>
    </source>
</evidence>
<accession>A0AA44Y327</accession>
<dbReference type="EMBL" id="PVHK01000157">
    <property type="protein sequence ID" value="PRH40384.1"/>
    <property type="molecule type" value="Genomic_DNA"/>
</dbReference>
<dbReference type="Proteomes" id="UP000237632">
    <property type="component" value="Unassembled WGS sequence"/>
</dbReference>
<proteinExistence type="predicted"/>
<sequence>MKRYGAGGNAAAGRPLRFRWTKKSGLISPLKTTRYGVSARRPKLKPDPAGGRKRLQQGCPWEGLRYVTDWARSASRPLTLGTRDRIRVETVEAIVGELTAHRGNKVFQVVTPVGQGFPGFFAVFGVLKKVIFTYLFRRVFIACA</sequence>
<gene>
    <name evidence="1" type="ORF">C6T65_21575</name>
</gene>